<reference evidence="1 2" key="1">
    <citation type="journal article" date="2016" name="Environ. Microbiol.">
        <title>Genomic resolution of a cold subsurface aquifer community provides metabolic insights for novel microbes adapted to high CO concentrations.</title>
        <authorList>
            <person name="Probst A.J."/>
            <person name="Castelle C.J."/>
            <person name="Singh A."/>
            <person name="Brown C.T."/>
            <person name="Anantharaman K."/>
            <person name="Sharon I."/>
            <person name="Hug L.A."/>
            <person name="Burstein D."/>
            <person name="Emerson J.B."/>
            <person name="Thomas B.C."/>
            <person name="Banfield J.F."/>
        </authorList>
    </citation>
    <scope>NUCLEOTIDE SEQUENCE [LARGE SCALE GENOMIC DNA]</scope>
    <source>
        <strain evidence="1">CG1_02_47_37</strain>
    </source>
</reference>
<accession>A0A1J4RPV7</accession>
<dbReference type="EMBL" id="MNUI01000029">
    <property type="protein sequence ID" value="OIN89443.1"/>
    <property type="molecule type" value="Genomic_DNA"/>
</dbReference>
<protein>
    <submittedName>
        <fullName evidence="1">Uncharacterized protein</fullName>
    </submittedName>
</protein>
<evidence type="ECO:0000313" key="2">
    <source>
        <dbReference type="Proteomes" id="UP000183144"/>
    </source>
</evidence>
<gene>
    <name evidence="1" type="ORF">AUJ59_01490</name>
</gene>
<comment type="caution">
    <text evidence="1">The sequence shown here is derived from an EMBL/GenBank/DDBJ whole genome shotgun (WGS) entry which is preliminary data.</text>
</comment>
<name>A0A1J4RPV7_9BACT</name>
<dbReference type="Proteomes" id="UP000183144">
    <property type="component" value="Unassembled WGS sequence"/>
</dbReference>
<dbReference type="AlphaFoldDB" id="A0A1J4RPV7"/>
<sequence>MTLEFEWDEAKDKILIYLVKFKNYIYVIPYVKNNNKSFLKTIFASRKFTKKLLKEKNDQKH</sequence>
<evidence type="ECO:0000313" key="1">
    <source>
        <dbReference type="EMBL" id="OIN89443.1"/>
    </source>
</evidence>
<organism evidence="1 2">
    <name type="scientific">Candidatus Beckwithbacteria bacterium CG1_02_47_37</name>
    <dbReference type="NCBI Taxonomy" id="1805034"/>
    <lineage>
        <taxon>Bacteria</taxon>
        <taxon>Candidatus Beckwithiibacteriota</taxon>
    </lineage>
</organism>
<dbReference type="STRING" id="1805034.AUJ59_01490"/>
<proteinExistence type="predicted"/>